<dbReference type="Proteomes" id="UP001530400">
    <property type="component" value="Unassembled WGS sequence"/>
</dbReference>
<feature type="region of interest" description="Disordered" evidence="1">
    <location>
        <begin position="790"/>
        <end position="810"/>
    </location>
</feature>
<name>A0ABD3NE81_9STRA</name>
<dbReference type="AlphaFoldDB" id="A0ABD3NE81"/>
<feature type="region of interest" description="Disordered" evidence="1">
    <location>
        <begin position="292"/>
        <end position="325"/>
    </location>
</feature>
<protein>
    <submittedName>
        <fullName evidence="2">Uncharacterized protein</fullName>
    </submittedName>
</protein>
<evidence type="ECO:0000313" key="2">
    <source>
        <dbReference type="EMBL" id="KAL3774288.1"/>
    </source>
</evidence>
<feature type="region of interest" description="Disordered" evidence="1">
    <location>
        <begin position="209"/>
        <end position="262"/>
    </location>
</feature>
<feature type="compositionally biased region" description="Basic and acidic residues" evidence="1">
    <location>
        <begin position="303"/>
        <end position="325"/>
    </location>
</feature>
<dbReference type="PANTHER" id="PTHR16537:SF1">
    <property type="entry name" value="PROTEIN ZNRD2"/>
    <property type="match status" value="1"/>
</dbReference>
<dbReference type="InterPro" id="IPR051888">
    <property type="entry name" value="UPF0148_domain"/>
</dbReference>
<dbReference type="EMBL" id="JALLPJ020001201">
    <property type="protein sequence ID" value="KAL3774288.1"/>
    <property type="molecule type" value="Genomic_DNA"/>
</dbReference>
<feature type="region of interest" description="Disordered" evidence="1">
    <location>
        <begin position="457"/>
        <end position="479"/>
    </location>
</feature>
<evidence type="ECO:0000313" key="3">
    <source>
        <dbReference type="Proteomes" id="UP001530400"/>
    </source>
</evidence>
<feature type="compositionally biased region" description="Basic and acidic residues" evidence="1">
    <location>
        <begin position="569"/>
        <end position="581"/>
    </location>
</feature>
<feature type="compositionally biased region" description="Basic and acidic residues" evidence="1">
    <location>
        <begin position="220"/>
        <end position="251"/>
    </location>
</feature>
<dbReference type="Pfam" id="PF06677">
    <property type="entry name" value="Auto_anti-p27"/>
    <property type="match status" value="2"/>
</dbReference>
<comment type="caution">
    <text evidence="2">The sequence shown here is derived from an EMBL/GenBank/DDBJ whole genome shotgun (WGS) entry which is preliminary data.</text>
</comment>
<reference evidence="2 3" key="1">
    <citation type="submission" date="2024-10" db="EMBL/GenBank/DDBJ databases">
        <title>Updated reference genomes for cyclostephanoid diatoms.</title>
        <authorList>
            <person name="Roberts W.R."/>
            <person name="Alverson A.J."/>
        </authorList>
    </citation>
    <scope>NUCLEOTIDE SEQUENCE [LARGE SCALE GENOMIC DNA]</scope>
    <source>
        <strain evidence="2 3">AJA010-31</strain>
    </source>
</reference>
<feature type="compositionally biased region" description="Basic and acidic residues" evidence="1">
    <location>
        <begin position="457"/>
        <end position="467"/>
    </location>
</feature>
<sequence>MDSHYRDSRQDDESSLGSHCSEVDAVVLVEEAQDELGVETSLSEEKQNEQLNRKLQQLPLEDLHKLVGIASEDERFDAQSKPDLPPYKIRRKIATKVMAKKVTKGYSILEETCTVCDMPLMEGRGKKECRVCPAIKKWMEKNDSDPHDIQNEMNVDAAQTGVVADDQRNEHREEIMSDATPDFKSFMTADIRKRIMDLTPIPERLEFSNEAVVNTTEQPSKVKETKSKPDKSQSTMKSEKKQQEKILEANDKASVGNVDGDATPDFKSFMTADIRKRIMDLTPIPERLEFSNEAVVNTTEQPSKVKETKSKPDKSQSTMKSEKKQQEKILEANDKASVGNVDGSISVEDRARQIIMEVRKKEGWDENAYPNIGSPIGSQVDEAAYYQGVAEARAELIIKRARLSLHKDVEVCSEIVKKSDVATPGLIVKKAKESLRKDDMIDEGSVRHAESIVKKAKESLEKVESPKQRTTAPPLTPMSKLRKKQSSWLNYTASPFKLTSWDAARIIQSFARMVLQRKVFLEHLSDKRTKMYRDMLTGKWKPRKVDIVFESRSKSKEEDIEGGSNEVVQRTDEPAKLREPVESRLVKERWPREPVENREGDPDGQVVRHIDSMHVDNRIEPKNADLRVSVDPVSENDKVETSNADNYIVQAGSYTSTIATRQGNEDVSIVDNGARYTNNAASRFNYEYQRQANTAASSMLDLNQLQIEHQVIDETTSNLPQAELIYDAEVVNASDMVHCSTPMMYAGDGSRAAAMRACIHNPPVFQAEVMKHAGDVANCVNPISAKLVRKNDPPAMGAGAEDDKAQESHHPKRNVFAKVACSFDDAVSKVVSKLTCSGSGEVIGLKSQYKSAPASPPLANGSYFEESRRNAASYSIMYRTSLGWTIVNESCSQCQMPMMKRPDDQKVLCVVCDEADTSDNATLGTMLRSEAPGHGSVISQMRSVAGSQIMKPIEPVPASIGTKNMTNIHIAAPRQRAPIDPEPANDAVSLPPINRSKKKEKKRLKHSSARSCQQHHYYVKENSYGEANMSHQMTAADKAKQQMEDGLSAMRRKMLNYN</sequence>
<feature type="compositionally biased region" description="Basic residues" evidence="1">
    <location>
        <begin position="995"/>
        <end position="1008"/>
    </location>
</feature>
<dbReference type="InterPro" id="IPR009563">
    <property type="entry name" value="SSSCA1"/>
</dbReference>
<keyword evidence="3" id="KW-1185">Reference proteome</keyword>
<feature type="region of interest" description="Disordered" evidence="1">
    <location>
        <begin position="974"/>
        <end position="1015"/>
    </location>
</feature>
<organism evidence="2 3">
    <name type="scientific">Cyclotella atomus</name>
    <dbReference type="NCBI Taxonomy" id="382360"/>
    <lineage>
        <taxon>Eukaryota</taxon>
        <taxon>Sar</taxon>
        <taxon>Stramenopiles</taxon>
        <taxon>Ochrophyta</taxon>
        <taxon>Bacillariophyta</taxon>
        <taxon>Coscinodiscophyceae</taxon>
        <taxon>Thalassiosirophycidae</taxon>
        <taxon>Stephanodiscales</taxon>
        <taxon>Stephanodiscaceae</taxon>
        <taxon>Cyclotella</taxon>
    </lineage>
</organism>
<dbReference type="PANTHER" id="PTHR16537">
    <property type="entry name" value="SJOEGREN SYNDROME/SCLERODERMA AUTOANTIGEN 1"/>
    <property type="match status" value="1"/>
</dbReference>
<gene>
    <name evidence="2" type="ORF">ACHAWO_011236</name>
</gene>
<evidence type="ECO:0000256" key="1">
    <source>
        <dbReference type="SAM" id="MobiDB-lite"/>
    </source>
</evidence>
<feature type="region of interest" description="Disordered" evidence="1">
    <location>
        <begin position="553"/>
        <end position="581"/>
    </location>
</feature>
<proteinExistence type="predicted"/>
<accession>A0ABD3NE81</accession>